<reference evidence="3" key="1">
    <citation type="journal article" date="2011" name="Science">
        <title>The plant cell wall-decomposing machinery underlies the functional diversity of forest fungi.</title>
        <authorList>
            <person name="Eastwood D.C."/>
            <person name="Floudas D."/>
            <person name="Binder M."/>
            <person name="Majcherczyk A."/>
            <person name="Schneider P."/>
            <person name="Aerts A."/>
            <person name="Asiegbu F.O."/>
            <person name="Baker S.E."/>
            <person name="Barry K."/>
            <person name="Bendiksby M."/>
            <person name="Blumentritt M."/>
            <person name="Coutinho P.M."/>
            <person name="Cullen D."/>
            <person name="de Vries R.P."/>
            <person name="Gathman A."/>
            <person name="Goodell B."/>
            <person name="Henrissat B."/>
            <person name="Ihrmark K."/>
            <person name="Kauserud H."/>
            <person name="Kohler A."/>
            <person name="LaButti K."/>
            <person name="Lapidus A."/>
            <person name="Lavin J.L."/>
            <person name="Lee Y.-H."/>
            <person name="Lindquist E."/>
            <person name="Lilly W."/>
            <person name="Lucas S."/>
            <person name="Morin E."/>
            <person name="Murat C."/>
            <person name="Oguiza J.A."/>
            <person name="Park J."/>
            <person name="Pisabarro A.G."/>
            <person name="Riley R."/>
            <person name="Rosling A."/>
            <person name="Salamov A."/>
            <person name="Schmidt O."/>
            <person name="Schmutz J."/>
            <person name="Skrede I."/>
            <person name="Stenlid J."/>
            <person name="Wiebenga A."/>
            <person name="Xie X."/>
            <person name="Kuees U."/>
            <person name="Hibbett D.S."/>
            <person name="Hoffmeister D."/>
            <person name="Hoegberg N."/>
            <person name="Martin F."/>
            <person name="Grigoriev I.V."/>
            <person name="Watkinson S.C."/>
        </authorList>
    </citation>
    <scope>NUCLEOTIDE SEQUENCE [LARGE SCALE GENOMIC DNA]</scope>
    <source>
        <strain evidence="3">strain S7.3</strain>
    </source>
</reference>
<dbReference type="PANTHER" id="PTHR42663">
    <property type="entry name" value="HYDROLASE C777.06C-RELATED-RELATED"/>
    <property type="match status" value="1"/>
</dbReference>
<dbReference type="InParanoid" id="F8PM83"/>
<dbReference type="FunCoup" id="F8PM83">
    <property type="interactions" value="3"/>
</dbReference>
<dbReference type="PANTHER" id="PTHR42663:SF6">
    <property type="entry name" value="HYDROLASE C777.06C-RELATED"/>
    <property type="match status" value="1"/>
</dbReference>
<evidence type="ECO:0000313" key="3">
    <source>
        <dbReference type="Proteomes" id="UP000008063"/>
    </source>
</evidence>
<protein>
    <recommendedName>
        <fullName evidence="1">Metallo-beta-lactamase domain-containing protein</fullName>
    </recommendedName>
</protein>
<feature type="domain" description="Metallo-beta-lactamase" evidence="1">
    <location>
        <begin position="82"/>
        <end position="302"/>
    </location>
</feature>
<dbReference type="Gene3D" id="3.60.15.10">
    <property type="entry name" value="Ribonuclease Z/Hydroxyacylglutathione hydrolase-like"/>
    <property type="match status" value="1"/>
</dbReference>
<sequence>MSNSLPSIVTDLASTAIAPIELVFLGTGTSSSLPHLDCLTAPPDREPCSTCLSTLTPEGKKNIRRNTSAALRVQGKDGNTTTIVIDVGKNFQAAAVEWFPKYNLRRIDAVIITHAHADAMNGLDDLRGWTLGGAIQSHIDVYVSLPTFREVQRAFPYLVSKEFASGGGDLSSFSQVPEFAWHIIDDKVPFEINGIRITPFTGISTPVRQSLDHGLGLKLHGAGPGQIHPYFCFGFIIQDSMIYLSDVSHIPEDTWKVLKPEGKDPPQVLVIDCLRLNGHTSHMGLQDSLAAIRRLGAKRNYWTGFGHEVAHDEYVTIGKATEGSHPIDMSNMTETEKRGVELIEEGKEVWVRPAHDGLRVFVSSDGVIRDETYD</sequence>
<dbReference type="AlphaFoldDB" id="F8PM83"/>
<keyword evidence="3" id="KW-1185">Reference proteome</keyword>
<dbReference type="Pfam" id="PF12706">
    <property type="entry name" value="Lactamase_B_2"/>
    <property type="match status" value="1"/>
</dbReference>
<evidence type="ECO:0000259" key="1">
    <source>
        <dbReference type="Pfam" id="PF12706"/>
    </source>
</evidence>
<dbReference type="CDD" id="cd16279">
    <property type="entry name" value="metallo-hydrolase-like_MBL-fold"/>
    <property type="match status" value="1"/>
</dbReference>
<accession>F8PM83</accession>
<gene>
    <name evidence="2" type="ORF">SERLA73DRAFT_48080</name>
</gene>
<organism evidence="3">
    <name type="scientific">Serpula lacrymans var. lacrymans (strain S7.3)</name>
    <name type="common">Dry rot fungus</name>
    <dbReference type="NCBI Taxonomy" id="936435"/>
    <lineage>
        <taxon>Eukaryota</taxon>
        <taxon>Fungi</taxon>
        <taxon>Dikarya</taxon>
        <taxon>Basidiomycota</taxon>
        <taxon>Agaricomycotina</taxon>
        <taxon>Agaricomycetes</taxon>
        <taxon>Agaricomycetidae</taxon>
        <taxon>Boletales</taxon>
        <taxon>Coniophorineae</taxon>
        <taxon>Serpulaceae</taxon>
        <taxon>Serpula</taxon>
    </lineage>
</organism>
<dbReference type="eggNOG" id="ENOG502QWBK">
    <property type="taxonomic scope" value="Eukaryota"/>
</dbReference>
<dbReference type="EMBL" id="GL945476">
    <property type="protein sequence ID" value="EGO02715.1"/>
    <property type="molecule type" value="Genomic_DNA"/>
</dbReference>
<dbReference type="STRING" id="936435.F8PM83"/>
<dbReference type="Proteomes" id="UP000008063">
    <property type="component" value="Unassembled WGS sequence"/>
</dbReference>
<dbReference type="InterPro" id="IPR001279">
    <property type="entry name" value="Metallo-B-lactamas"/>
</dbReference>
<evidence type="ECO:0000313" key="2">
    <source>
        <dbReference type="EMBL" id="EGO02715.1"/>
    </source>
</evidence>
<dbReference type="InterPro" id="IPR036866">
    <property type="entry name" value="RibonucZ/Hydroxyglut_hydro"/>
</dbReference>
<dbReference type="OMA" id="EFKWHII"/>
<dbReference type="HOGENOM" id="CLU_044538_1_2_1"/>
<proteinExistence type="predicted"/>
<dbReference type="OrthoDB" id="341300at2759"/>
<dbReference type="SUPFAM" id="SSF56281">
    <property type="entry name" value="Metallo-hydrolase/oxidoreductase"/>
    <property type="match status" value="1"/>
</dbReference>
<name>F8PM83_SERL3</name>